<reference evidence="2" key="1">
    <citation type="submission" date="2016-10" db="EMBL/GenBank/DDBJ databases">
        <authorList>
            <person name="Varghese N."/>
            <person name="Submissions S."/>
        </authorList>
    </citation>
    <scope>NUCLEOTIDE SEQUENCE [LARGE SCALE GENOMIC DNA]</scope>
    <source>
        <strain evidence="2">DSM 17934</strain>
    </source>
</reference>
<sequence length="105" mass="12642">MKITAYTNNPSALKDAIDKKIRDKELKTWEILQNNQNEVLYSHTPEQWKEKAMPKPEISKDKIEFEIRWWNDDEPNEETKGYISGRFVEILMVHFRDKFTNLKVE</sequence>
<proteinExistence type="predicted"/>
<dbReference type="Proteomes" id="UP000199702">
    <property type="component" value="Unassembled WGS sequence"/>
</dbReference>
<name>A0A1H6SHZ9_9FLAO</name>
<dbReference type="RefSeq" id="WP_091309772.1">
    <property type="nucleotide sequence ID" value="NZ_CBCSJU010000002.1"/>
</dbReference>
<evidence type="ECO:0000313" key="2">
    <source>
        <dbReference type="Proteomes" id="UP000199702"/>
    </source>
</evidence>
<accession>A0A1H6SHZ9</accession>
<gene>
    <name evidence="1" type="ORF">SAMN05660918_1232</name>
</gene>
<evidence type="ECO:0000313" key="1">
    <source>
        <dbReference type="EMBL" id="SEI63650.1"/>
    </source>
</evidence>
<dbReference type="OrthoDB" id="9132821at2"/>
<dbReference type="STRING" id="402734.SAMN05660918_1232"/>
<dbReference type="EMBL" id="FNYA01000002">
    <property type="protein sequence ID" value="SEI63650.1"/>
    <property type="molecule type" value="Genomic_DNA"/>
</dbReference>
<protein>
    <submittedName>
        <fullName evidence="1">Uncharacterized protein</fullName>
    </submittedName>
</protein>
<keyword evidence="2" id="KW-1185">Reference proteome</keyword>
<organism evidence="1 2">
    <name type="scientific">Flavobacterium terrigena</name>
    <dbReference type="NCBI Taxonomy" id="402734"/>
    <lineage>
        <taxon>Bacteria</taxon>
        <taxon>Pseudomonadati</taxon>
        <taxon>Bacteroidota</taxon>
        <taxon>Flavobacteriia</taxon>
        <taxon>Flavobacteriales</taxon>
        <taxon>Flavobacteriaceae</taxon>
        <taxon>Flavobacterium</taxon>
    </lineage>
</organism>
<dbReference type="AlphaFoldDB" id="A0A1H6SHZ9"/>